<accession>A0A8A3S223</accession>
<dbReference type="SMART" id="SM00316">
    <property type="entry name" value="S1"/>
    <property type="match status" value="1"/>
</dbReference>
<dbReference type="Gene3D" id="3.90.1640.30">
    <property type="match status" value="1"/>
</dbReference>
<dbReference type="EMBL" id="CP036172">
    <property type="protein sequence ID" value="QSZ66073.1"/>
    <property type="molecule type" value="Genomic_DNA"/>
</dbReference>
<dbReference type="PROSITE" id="PS50126">
    <property type="entry name" value="S1"/>
    <property type="match status" value="1"/>
</dbReference>
<dbReference type="InterPro" id="IPR003029">
    <property type="entry name" value="S1_domain"/>
</dbReference>
<dbReference type="KEGG" id="maqe:RJ40_00430"/>
<dbReference type="GO" id="GO:0003676">
    <property type="term" value="F:nucleic acid binding"/>
    <property type="evidence" value="ECO:0007669"/>
    <property type="project" value="InterPro"/>
</dbReference>
<protein>
    <submittedName>
        <fullName evidence="2">S1 RNA-binding domain-containing protein</fullName>
    </submittedName>
</protein>
<dbReference type="InterPro" id="IPR001667">
    <property type="entry name" value="DDH_dom"/>
</dbReference>
<dbReference type="Pfam" id="PF01368">
    <property type="entry name" value="DHH"/>
    <property type="match status" value="1"/>
</dbReference>
<organism evidence="2 3">
    <name type="scientific">Methanofollis aquaemaris</name>
    <dbReference type="NCBI Taxonomy" id="126734"/>
    <lineage>
        <taxon>Archaea</taxon>
        <taxon>Methanobacteriati</taxon>
        <taxon>Methanobacteriota</taxon>
        <taxon>Stenosarchaea group</taxon>
        <taxon>Methanomicrobia</taxon>
        <taxon>Methanomicrobiales</taxon>
        <taxon>Methanomicrobiaceae</taxon>
        <taxon>Methanofollis</taxon>
    </lineage>
</organism>
<dbReference type="InterPro" id="IPR004365">
    <property type="entry name" value="NA-bd_OB_tRNA"/>
</dbReference>
<name>A0A8A3S223_9EURY</name>
<proteinExistence type="predicted"/>
<dbReference type="RefSeq" id="WP_265581373.1">
    <property type="nucleotide sequence ID" value="NZ_CP036172.1"/>
</dbReference>
<dbReference type="CDD" id="cd04487">
    <property type="entry name" value="RecJ_OBF2_like"/>
    <property type="match status" value="1"/>
</dbReference>
<evidence type="ECO:0000313" key="2">
    <source>
        <dbReference type="EMBL" id="QSZ66073.1"/>
    </source>
</evidence>
<evidence type="ECO:0000313" key="3">
    <source>
        <dbReference type="Proteomes" id="UP001042704"/>
    </source>
</evidence>
<dbReference type="InterPro" id="IPR012340">
    <property type="entry name" value="NA-bd_OB-fold"/>
</dbReference>
<dbReference type="GeneID" id="76422774"/>
<sequence length="621" mass="68319">MVNQEDMIVYSLGPGCGLGEVEEGKVYAGIVQGFANFGTFVQLNARLKGLVHKSNIIGTHEEKEQIFVQVINIRNNGNIDLAEVAPTVYRVETVTRRVSVTGLGDLASQVGRDVTLEATVAQIKQTSGPTIFTLVDATGSGNAAAFVEAGVRAYPEVELGDSVFVVGEVMRRQNQLQIEVSAMEALTGEDAQRVHDRIEAALDARSEPEEIPLLIESEAMEQLRPEMRKVAKRIRRAVFEAQPIILRHHADADGISAAVAVEQAVVSLIKDEGNDLDTAYYLFKRSPSKAPFYEIEDITRDLDFALKDNVRFGQKLPLIVLMDNGSTEEDIPAMKVARVYDLPIIVVDHHHPDAIVDDYVVAHVNPYHVGADFGITAGMLGTEVARLIFPGVSDRIRHFPAVAGVGDRSEAPERQRYLDLIADEYTEDVCKDIALALDYEQFWLRFNDGREIVKDILNVDGERDLQDKIVNLLVEEANAAIENQMDASMPNVTEEMLPNGAYLFRIDVELFAHRFTFPPPGKTSGEIHDRLCRQHPGAPVVTLGFGPDFAVLRSRGVMMNIPQMVRELHDEIRGGGISGGGHLVVGSIKFVEGMREAALAGLVEKIGRVPVETSLPEQSED</sequence>
<dbReference type="Pfam" id="PF01336">
    <property type="entry name" value="tRNA_anti-codon"/>
    <property type="match status" value="1"/>
</dbReference>
<dbReference type="SUPFAM" id="SSF50249">
    <property type="entry name" value="Nucleic acid-binding proteins"/>
    <property type="match status" value="2"/>
</dbReference>
<dbReference type="Proteomes" id="UP001042704">
    <property type="component" value="Chromosome"/>
</dbReference>
<reference evidence="2" key="1">
    <citation type="journal article" date="2001" name="Int. J. Syst. Evol. Microbiol.">
        <title>Methanofollis aquaemaris sp. nov., a methanogen isolated from an aquaculture fish pond.</title>
        <authorList>
            <person name="Lai M.C."/>
            <person name="Chen S.C."/>
        </authorList>
    </citation>
    <scope>NUCLEOTIDE SEQUENCE</scope>
    <source>
        <strain evidence="2">N2F9704</strain>
    </source>
</reference>
<keyword evidence="3" id="KW-1185">Reference proteome</keyword>
<dbReference type="SUPFAM" id="SSF64182">
    <property type="entry name" value="DHH phosphoesterases"/>
    <property type="match status" value="1"/>
</dbReference>
<feature type="domain" description="S1 motif" evidence="1">
    <location>
        <begin position="24"/>
        <end position="84"/>
    </location>
</feature>
<reference evidence="2" key="2">
    <citation type="submission" date="2019-02" db="EMBL/GenBank/DDBJ databases">
        <authorList>
            <person name="Chen S.-C."/>
            <person name="Chien H.-H."/>
            <person name="Lai M.-C."/>
        </authorList>
    </citation>
    <scope>NUCLEOTIDE SEQUENCE</scope>
    <source>
        <strain evidence="2">N2F9704</strain>
    </source>
</reference>
<dbReference type="InterPro" id="IPR038763">
    <property type="entry name" value="DHH_sf"/>
</dbReference>
<dbReference type="AlphaFoldDB" id="A0A8A3S223"/>
<gene>
    <name evidence="2" type="ORF">RJ40_00430</name>
</gene>
<dbReference type="Gene3D" id="2.40.50.140">
    <property type="entry name" value="Nucleic acid-binding proteins"/>
    <property type="match status" value="2"/>
</dbReference>
<evidence type="ECO:0000259" key="1">
    <source>
        <dbReference type="PROSITE" id="PS50126"/>
    </source>
</evidence>
<dbReference type="Pfam" id="PF00575">
    <property type="entry name" value="S1"/>
    <property type="match status" value="1"/>
</dbReference>
<dbReference type="CDD" id="cd04473">
    <property type="entry name" value="S1_RecJ_like"/>
    <property type="match status" value="1"/>
</dbReference>